<gene>
    <name evidence="1" type="ORF">MSG28_016207</name>
</gene>
<evidence type="ECO:0000313" key="1">
    <source>
        <dbReference type="EMBL" id="KAI8431782.1"/>
    </source>
</evidence>
<name>A0ACC0K5N9_CHOFU</name>
<reference evidence="1 2" key="1">
    <citation type="journal article" date="2022" name="Genome Biol. Evol.">
        <title>The Spruce Budworm Genome: Reconstructing the Evolutionary History of Antifreeze Proteins.</title>
        <authorList>
            <person name="Beliveau C."/>
            <person name="Gagne P."/>
            <person name="Picq S."/>
            <person name="Vernygora O."/>
            <person name="Keeling C.I."/>
            <person name="Pinkney K."/>
            <person name="Doucet D."/>
            <person name="Wen F."/>
            <person name="Johnston J.S."/>
            <person name="Maaroufi H."/>
            <person name="Boyle B."/>
            <person name="Laroche J."/>
            <person name="Dewar K."/>
            <person name="Juretic N."/>
            <person name="Blackburn G."/>
            <person name="Nisole A."/>
            <person name="Brunet B."/>
            <person name="Brandao M."/>
            <person name="Lumley L."/>
            <person name="Duan J."/>
            <person name="Quan G."/>
            <person name="Lucarotti C.J."/>
            <person name="Roe A.D."/>
            <person name="Sperling F.A.H."/>
            <person name="Levesque R.C."/>
            <person name="Cusson M."/>
        </authorList>
    </citation>
    <scope>NUCLEOTIDE SEQUENCE [LARGE SCALE GENOMIC DNA]</scope>
    <source>
        <strain evidence="1">Glfc:IPQL:Cfum</strain>
    </source>
</reference>
<proteinExistence type="predicted"/>
<accession>A0ACC0K5N9</accession>
<organism evidence="1 2">
    <name type="scientific">Choristoneura fumiferana</name>
    <name type="common">Spruce budworm moth</name>
    <name type="synonym">Archips fumiferana</name>
    <dbReference type="NCBI Taxonomy" id="7141"/>
    <lineage>
        <taxon>Eukaryota</taxon>
        <taxon>Metazoa</taxon>
        <taxon>Ecdysozoa</taxon>
        <taxon>Arthropoda</taxon>
        <taxon>Hexapoda</taxon>
        <taxon>Insecta</taxon>
        <taxon>Pterygota</taxon>
        <taxon>Neoptera</taxon>
        <taxon>Endopterygota</taxon>
        <taxon>Lepidoptera</taxon>
        <taxon>Glossata</taxon>
        <taxon>Ditrysia</taxon>
        <taxon>Tortricoidea</taxon>
        <taxon>Tortricidae</taxon>
        <taxon>Tortricinae</taxon>
        <taxon>Choristoneura</taxon>
    </lineage>
</organism>
<dbReference type="Proteomes" id="UP001064048">
    <property type="component" value="Chromosome 30"/>
</dbReference>
<evidence type="ECO:0000313" key="2">
    <source>
        <dbReference type="Proteomes" id="UP001064048"/>
    </source>
</evidence>
<protein>
    <submittedName>
        <fullName evidence="1">Uncharacterized protein</fullName>
    </submittedName>
</protein>
<dbReference type="EMBL" id="CM046130">
    <property type="protein sequence ID" value="KAI8431782.1"/>
    <property type="molecule type" value="Genomic_DNA"/>
</dbReference>
<sequence length="179" mass="20752">MMLRIMVLVSVITPIIAENLNESKNMPNTFTKKPISESTNSDVFAGITNRQFIDKLVSSIFLSKRRIDFDIKRLDAMQNLNKSKNMYRIGYLISFINKLQMRVSGMYRIIEENKYKLDTMQLLKVYEEVIYSSNFITSVLTVLTEIMSSQITGEVPLSNMDRFAPPQTIAWSYYDDSLM</sequence>
<keyword evidence="2" id="KW-1185">Reference proteome</keyword>
<comment type="caution">
    <text evidence="1">The sequence shown here is derived from an EMBL/GenBank/DDBJ whole genome shotgun (WGS) entry which is preliminary data.</text>
</comment>